<dbReference type="Proteomes" id="UP000030023">
    <property type="component" value="Unassembled WGS sequence"/>
</dbReference>
<sequence length="36" mass="4256">MFVNDYEKDGFNDGDVYSPDAYETFDEAKEECLNER</sequence>
<evidence type="ECO:0008006" key="3">
    <source>
        <dbReference type="Google" id="ProtNLM"/>
    </source>
</evidence>
<keyword evidence="2" id="KW-1185">Reference proteome</keyword>
<evidence type="ECO:0000313" key="2">
    <source>
        <dbReference type="Proteomes" id="UP000030023"/>
    </source>
</evidence>
<evidence type="ECO:0000313" key="1">
    <source>
        <dbReference type="EMBL" id="KGO31903.1"/>
    </source>
</evidence>
<protein>
    <recommendedName>
        <fullName evidence="3">Phage protein</fullName>
    </recommendedName>
</protein>
<comment type="caution">
    <text evidence="1">The sequence shown here is derived from an EMBL/GenBank/DDBJ whole genome shotgun (WGS) entry which is preliminary data.</text>
</comment>
<accession>A0ABR4XR91</accession>
<proteinExistence type="predicted"/>
<gene>
    <name evidence="1" type="ORF">Q757_04285</name>
</gene>
<organism evidence="1 2">
    <name type="scientific">Oenococcus alcoholitolerans</name>
    <dbReference type="NCBI Taxonomy" id="931074"/>
    <lineage>
        <taxon>Bacteria</taxon>
        <taxon>Bacillati</taxon>
        <taxon>Bacillota</taxon>
        <taxon>Bacilli</taxon>
        <taxon>Lactobacillales</taxon>
        <taxon>Lactobacillaceae</taxon>
        <taxon>Oenococcus</taxon>
    </lineage>
</organism>
<reference evidence="1 2" key="1">
    <citation type="journal article" date="2014" name="Antonie Van Leeuwenhoek">
        <title>Oenococcus alcoholitolerans sp. nov., a lactic acid bacteria isolated from cachaca and ethanol fermentation processes.</title>
        <authorList>
            <person name="Badotti F."/>
            <person name="Moreira A.P."/>
            <person name="Tonon L.A."/>
            <person name="de Lucena B.T."/>
            <person name="Gomes Fde C."/>
            <person name="Kruger R."/>
            <person name="Thompson C.C."/>
            <person name="de Morais M.A.Jr."/>
            <person name="Rosa C.A."/>
            <person name="Thompson F.L."/>
        </authorList>
    </citation>
    <scope>NUCLEOTIDE SEQUENCE [LARGE SCALE GENOMIC DNA]</scope>
    <source>
        <strain evidence="1 2">UFRJ-M7.2.18</strain>
    </source>
</reference>
<name>A0ABR4XR91_9LACO</name>
<dbReference type="EMBL" id="AXCV01000161">
    <property type="protein sequence ID" value="KGO31903.1"/>
    <property type="molecule type" value="Genomic_DNA"/>
</dbReference>